<dbReference type="AlphaFoldDB" id="A0A7X5X7M5"/>
<dbReference type="Proteomes" id="UP000536624">
    <property type="component" value="Unassembled WGS sequence"/>
</dbReference>
<evidence type="ECO:0000256" key="1">
    <source>
        <dbReference type="SAM" id="MobiDB-lite"/>
    </source>
</evidence>
<accession>A0A7X5X7M5</accession>
<evidence type="ECO:0000313" key="2">
    <source>
        <dbReference type="EMBL" id="NIY68057.1"/>
    </source>
</evidence>
<comment type="caution">
    <text evidence="2">The sequence shown here is derived from an EMBL/GenBank/DDBJ whole genome shotgun (WGS) entry which is preliminary data.</text>
</comment>
<reference evidence="2 3" key="1">
    <citation type="submission" date="2020-02" db="EMBL/GenBank/DDBJ databases">
        <title>Streptomyces malaysiensis DSM14702 (JHCC583434, PFL_A843) Genome sequencing and assembly.</title>
        <authorList>
            <person name="Samborskyy M."/>
        </authorList>
    </citation>
    <scope>NUCLEOTIDE SEQUENCE [LARGE SCALE GENOMIC DNA]</scope>
    <source>
        <strain evidence="2 3">DSM 14702</strain>
    </source>
</reference>
<dbReference type="EMBL" id="JAALLH010000001">
    <property type="protein sequence ID" value="NIY68057.1"/>
    <property type="molecule type" value="Genomic_DNA"/>
</dbReference>
<organism evidence="2 3">
    <name type="scientific">Streptomyces malaysiensis</name>
    <dbReference type="NCBI Taxonomy" id="92644"/>
    <lineage>
        <taxon>Bacteria</taxon>
        <taxon>Bacillati</taxon>
        <taxon>Actinomycetota</taxon>
        <taxon>Actinomycetes</taxon>
        <taxon>Kitasatosporales</taxon>
        <taxon>Streptomycetaceae</taxon>
        <taxon>Streptomyces</taxon>
        <taxon>Streptomyces violaceusniger group</taxon>
    </lineage>
</organism>
<evidence type="ECO:0000313" key="3">
    <source>
        <dbReference type="Proteomes" id="UP000536624"/>
    </source>
</evidence>
<name>A0A7X5X7M5_STRMQ</name>
<protein>
    <submittedName>
        <fullName evidence="2">Uncharacterized protein</fullName>
    </submittedName>
</protein>
<gene>
    <name evidence="2" type="ORF">SMALB_6136</name>
</gene>
<dbReference type="RefSeq" id="WP_167503179.1">
    <property type="nucleotide sequence ID" value="NZ_JAALLH010000001.1"/>
</dbReference>
<proteinExistence type="predicted"/>
<sequence length="236" mass="24557">MTDPGQSTPWARLPIPSEGKQPDIPVDLAALADPLDSLLRNVIGGSSAPTAPITPSLIDASASIGSLNSTQSTQQQQITTMQGQIAALNIAPWATHTARSTSYTLSGGQMNSLAHSLQVPSSTTRTLLLCGVAVTMRWTDAATTAVLMGSLQIKQDGETVYSDRARSLQAGVYQTLSAWHIETLPAGIGCRVGLALSSVGAANGKTAEAAYMWPHIYAIKLPWASGPDVPIVGAPN</sequence>
<feature type="region of interest" description="Disordered" evidence="1">
    <location>
        <begin position="1"/>
        <end position="21"/>
    </location>
</feature>